<dbReference type="Proteomes" id="UP000095598">
    <property type="component" value="Unassembled WGS sequence"/>
</dbReference>
<dbReference type="InterPro" id="IPR007329">
    <property type="entry name" value="FMN-bd"/>
</dbReference>
<dbReference type="GO" id="GO:0016020">
    <property type="term" value="C:membrane"/>
    <property type="evidence" value="ECO:0007669"/>
    <property type="project" value="InterPro"/>
</dbReference>
<proteinExistence type="predicted"/>
<evidence type="ECO:0000313" key="2">
    <source>
        <dbReference type="Proteomes" id="UP000095598"/>
    </source>
</evidence>
<dbReference type="RefSeq" id="WP_055233025.1">
    <property type="nucleotide sequence ID" value="NZ_CYXT01000024.1"/>
</dbReference>
<dbReference type="AlphaFoldDB" id="A0A173UAQ1"/>
<dbReference type="Gene3D" id="3.90.1010.20">
    <property type="match status" value="1"/>
</dbReference>
<dbReference type="SMART" id="SM00900">
    <property type="entry name" value="FMN_bind"/>
    <property type="match status" value="1"/>
</dbReference>
<organism evidence="1 2">
    <name type="scientific">Anaerostipes hadrus</name>
    <dbReference type="NCBI Taxonomy" id="649756"/>
    <lineage>
        <taxon>Bacteria</taxon>
        <taxon>Bacillati</taxon>
        <taxon>Bacillota</taxon>
        <taxon>Clostridia</taxon>
        <taxon>Lachnospirales</taxon>
        <taxon>Lachnospiraceae</taxon>
        <taxon>Anaerostipes</taxon>
    </lineage>
</organism>
<keyword evidence="1" id="KW-0830">Ubiquinone</keyword>
<dbReference type="GO" id="GO:0010181">
    <property type="term" value="F:FMN binding"/>
    <property type="evidence" value="ECO:0007669"/>
    <property type="project" value="InterPro"/>
</dbReference>
<sequence>MKQLKKYKHFLMRLLNLVLIVGVCFAYHNIATIRAEKEAKIAAENSGSGSWKDGTYEGSGQGFGGQIVVSVTIKNGSIDDIQIKEAKNEDSAYFDNAKKIIDTMKQKQTADVDVASGATYSSKGIIAAVQNALKEAS</sequence>
<gene>
    <name evidence="1" type="ORF">ERS852425_02742</name>
</gene>
<evidence type="ECO:0000313" key="1">
    <source>
        <dbReference type="EMBL" id="CUN11869.1"/>
    </source>
</evidence>
<reference evidence="1 2" key="1">
    <citation type="submission" date="2015-09" db="EMBL/GenBank/DDBJ databases">
        <authorList>
            <consortium name="Pathogen Informatics"/>
        </authorList>
    </citation>
    <scope>NUCLEOTIDE SEQUENCE [LARGE SCALE GENOMIC DNA]</scope>
    <source>
        <strain evidence="1 2">2789STDY5608868</strain>
    </source>
</reference>
<accession>A0A173UAQ1</accession>
<dbReference type="Pfam" id="PF04205">
    <property type="entry name" value="FMN_bind"/>
    <property type="match status" value="1"/>
</dbReference>
<name>A0A173UAQ1_ANAHA</name>
<protein>
    <submittedName>
        <fullName evidence="1">Predicted NADH:ubiquinone oxidoreductase, subunit RnfG</fullName>
    </submittedName>
</protein>
<dbReference type="EMBL" id="CYXT01000024">
    <property type="protein sequence ID" value="CUN11869.1"/>
    <property type="molecule type" value="Genomic_DNA"/>
</dbReference>